<feature type="transmembrane region" description="Helical" evidence="1">
    <location>
        <begin position="143"/>
        <end position="164"/>
    </location>
</feature>
<dbReference type="InterPro" id="IPR001193">
    <property type="entry name" value="MBTPS2"/>
</dbReference>
<evidence type="ECO:0008006" key="4">
    <source>
        <dbReference type="Google" id="ProtNLM"/>
    </source>
</evidence>
<evidence type="ECO:0000256" key="1">
    <source>
        <dbReference type="SAM" id="Phobius"/>
    </source>
</evidence>
<dbReference type="GO" id="GO:0004222">
    <property type="term" value="F:metalloendopeptidase activity"/>
    <property type="evidence" value="ECO:0007669"/>
    <property type="project" value="InterPro"/>
</dbReference>
<name>A0A5P2D0X7_STRVZ</name>
<keyword evidence="1" id="KW-0812">Transmembrane</keyword>
<gene>
    <name evidence="2" type="ORF">DEJ50_14215</name>
</gene>
<dbReference type="PANTHER" id="PTHR13325:SF3">
    <property type="entry name" value="MEMBRANE-BOUND TRANSCRIPTION FACTOR SITE-2 PROTEASE"/>
    <property type="match status" value="1"/>
</dbReference>
<reference evidence="2 3" key="1">
    <citation type="submission" date="2018-05" db="EMBL/GenBank/DDBJ databases">
        <title>Streptomyces venezuelae.</title>
        <authorList>
            <person name="Kim W."/>
            <person name="Lee N."/>
            <person name="Cho B.-K."/>
        </authorList>
    </citation>
    <scope>NUCLEOTIDE SEQUENCE [LARGE SCALE GENOMIC DNA]</scope>
    <source>
        <strain evidence="2 3">ATCC 21782</strain>
    </source>
</reference>
<sequence length="554" mass="58621">MRSGGRSGAGAVLTPERATELLARPQLASDVTLHEPIAEDAPWVVQRGSQQYIRVGADMVRLLQAIDGERGHPALAAELGSPWTEDTVGKAVQNLNRMRLLEDGLPHKHSSTWFKFVPPLTFQLTLVKPDRMLSRLAPLLRLFANRAGAALAAVLALGGLLALAAQAPVLKESLGAPLPLGILLGVSAASALATALHEMGHGAVLTHHGGRPSRMGVMLFYLTPAFFCDVSDGWRLPERRQRVQVALAGIVTQLVIAGSAGLASLAAGEGGLRDGMLVFAVSTYITSLLNLLPFVKLDGYIALMTHLDISHLRDRTMTDARRFLARLLFGGRYRRELPGLWWSVPFGLACMLFPLYLIGLAATLWLDLLQGMGIFGATLVLLGVGYLGYRAWLGGRKLVREARTGGAGTGRICATALLAVAAAGAALTMVSVPYTVAGGYVLKDGRASLVLSDSADLEAVTPGAEVTLYRRGMVTRTETGAGTVDPGRAEERNVPLSAFVPVQEGDSLSVPARVLPLSVTGTAPAEPIGTARVAAGSRSLGTWLYLSYIAPATR</sequence>
<evidence type="ECO:0000313" key="2">
    <source>
        <dbReference type="EMBL" id="QES48802.1"/>
    </source>
</evidence>
<feature type="transmembrane region" description="Helical" evidence="1">
    <location>
        <begin position="245"/>
        <end position="265"/>
    </location>
</feature>
<feature type="transmembrane region" description="Helical" evidence="1">
    <location>
        <begin position="277"/>
        <end position="295"/>
    </location>
</feature>
<dbReference type="InterPro" id="IPR049694">
    <property type="entry name" value="Daptide_HExxH"/>
</dbReference>
<dbReference type="GO" id="GO:0016020">
    <property type="term" value="C:membrane"/>
    <property type="evidence" value="ECO:0007669"/>
    <property type="project" value="InterPro"/>
</dbReference>
<dbReference type="Proteomes" id="UP000325211">
    <property type="component" value="Chromosome"/>
</dbReference>
<accession>A0A5P2D0X7</accession>
<evidence type="ECO:0000313" key="3">
    <source>
        <dbReference type="Proteomes" id="UP000325211"/>
    </source>
</evidence>
<proteinExistence type="predicted"/>
<dbReference type="AlphaFoldDB" id="A0A5P2D0X7"/>
<keyword evidence="1" id="KW-0472">Membrane</keyword>
<feature type="transmembrane region" description="Helical" evidence="1">
    <location>
        <begin position="412"/>
        <end position="434"/>
    </location>
</feature>
<protein>
    <recommendedName>
        <fullName evidence="4">Peptidase M50</fullName>
    </recommendedName>
</protein>
<dbReference type="RefSeq" id="WP_150208398.1">
    <property type="nucleotide sequence ID" value="NZ_CP029190.1"/>
</dbReference>
<dbReference type="PANTHER" id="PTHR13325">
    <property type="entry name" value="PROTEASE M50 MEMBRANE-BOUND TRANSCRIPTION FACTOR SITE 2 PROTEASE"/>
    <property type="match status" value="1"/>
</dbReference>
<organism evidence="2 3">
    <name type="scientific">Streptomyces venezuelae</name>
    <dbReference type="NCBI Taxonomy" id="54571"/>
    <lineage>
        <taxon>Bacteria</taxon>
        <taxon>Bacillati</taxon>
        <taxon>Actinomycetota</taxon>
        <taxon>Actinomycetes</taxon>
        <taxon>Kitasatosporales</taxon>
        <taxon>Streptomycetaceae</taxon>
        <taxon>Streptomyces</taxon>
    </lineage>
</organism>
<keyword evidence="1" id="KW-1133">Transmembrane helix</keyword>
<feature type="transmembrane region" description="Helical" evidence="1">
    <location>
        <begin position="176"/>
        <end position="196"/>
    </location>
</feature>
<dbReference type="EMBL" id="CP029190">
    <property type="protein sequence ID" value="QES48802.1"/>
    <property type="molecule type" value="Genomic_DNA"/>
</dbReference>
<feature type="transmembrane region" description="Helical" evidence="1">
    <location>
        <begin position="340"/>
        <end position="366"/>
    </location>
</feature>
<dbReference type="GO" id="GO:0031293">
    <property type="term" value="P:membrane protein intracellular domain proteolysis"/>
    <property type="evidence" value="ECO:0007669"/>
    <property type="project" value="TreeGrafter"/>
</dbReference>
<dbReference type="GO" id="GO:0005737">
    <property type="term" value="C:cytoplasm"/>
    <property type="evidence" value="ECO:0007669"/>
    <property type="project" value="TreeGrafter"/>
</dbReference>
<dbReference type="OrthoDB" id="4640801at2"/>
<dbReference type="NCBIfam" id="NF041824">
    <property type="entry name" value="daptide_HExxH"/>
    <property type="match status" value="1"/>
</dbReference>
<feature type="transmembrane region" description="Helical" evidence="1">
    <location>
        <begin position="372"/>
        <end position="392"/>
    </location>
</feature>